<feature type="region of interest" description="Disordered" evidence="1">
    <location>
        <begin position="669"/>
        <end position="695"/>
    </location>
</feature>
<reference evidence="2 3" key="1">
    <citation type="submission" date="2023-01" db="EMBL/GenBank/DDBJ databases">
        <title>Analysis of 21 Apiospora genomes using comparative genomics revels a genus with tremendous synthesis potential of carbohydrate active enzymes and secondary metabolites.</title>
        <authorList>
            <person name="Sorensen T."/>
        </authorList>
    </citation>
    <scope>NUCLEOTIDE SEQUENCE [LARGE SCALE GENOMIC DNA]</scope>
    <source>
        <strain evidence="2 3">CBS 114990</strain>
    </source>
</reference>
<feature type="region of interest" description="Disordered" evidence="1">
    <location>
        <begin position="502"/>
        <end position="533"/>
    </location>
</feature>
<evidence type="ECO:0000313" key="3">
    <source>
        <dbReference type="Proteomes" id="UP001433268"/>
    </source>
</evidence>
<sequence length="695" mass="76441">MTSNPNYFLMGAIRRQWMQGELPPLLPTGPPNEDADWDSSVVVHGDWMRAPAERRHSGWNAVEQSWSNVDGASTAREETPVQSQTPTAAESNNPGPSADSLGRLQPTLSLPAPELELDFRMVLELSEATATMAVGDNFKKYTTFTDGVWSGRIGNGDQDAMEMTLGSSLATQVESKYRLKTGDEPPAVIDCRTRGFLTAPAPVMNDLRDGEKTRPIDPRRYCYRVFITMRTADARYAAKVNTGMWVGTCLWDVAKVVYEKAIVSKFNVVRTSLIGNKTTPLQVGNGDFAFNVDNTGMQTFLPFNTLSTWAWHNDSLPTNGETVDDYLGVPMLTHARNVSYDIPDPDLPEISQWLIGNPNRINLGRIGLKYKGQTLSASDISEPRQELSLWTGCITSKFQVDGAPVEVVTQGDLETDAVAFEIESDLVASGELEVELDFPYPPIHSAEYKYEVFVGTYDFPLNHTTELVRACNESNNDNVAHIYHEMQETEYFVNLRWDAAETSSSPPTLRRNEPPGSSSKTAHRYTLSPGVTGDNPSSKFSFTAHFAPSKETTALPAEIRARSSATWSEYWREGGFVDVLTGSTNPNASELQRRIIQSQYHVRVNGASTHHSQPPQESGLVNNGWYGKFHMEMVVWHGAHWATWGRQELFDGIFPGGVREVLGVVGGAGAGDGVEGGEVAEDDGGGDGEERAPGD</sequence>
<dbReference type="InterPro" id="IPR008928">
    <property type="entry name" value="6-hairpin_glycosidase_sf"/>
</dbReference>
<protein>
    <recommendedName>
        <fullName evidence="4">Insecticidal crystal toxin domain-containing protein</fullName>
    </recommendedName>
</protein>
<dbReference type="Gene3D" id="2.40.160.20">
    <property type="match status" value="1"/>
</dbReference>
<dbReference type="PANTHER" id="PTHR37315:SF1">
    <property type="entry name" value="UPF0311 PROTEIN BLR7842"/>
    <property type="match status" value="1"/>
</dbReference>
<feature type="compositionally biased region" description="Polar residues" evidence="1">
    <location>
        <begin position="80"/>
        <end position="95"/>
    </location>
</feature>
<evidence type="ECO:0000256" key="1">
    <source>
        <dbReference type="SAM" id="MobiDB-lite"/>
    </source>
</evidence>
<evidence type="ECO:0008006" key="4">
    <source>
        <dbReference type="Google" id="ProtNLM"/>
    </source>
</evidence>
<dbReference type="EMBL" id="JAQQWN010000007">
    <property type="protein sequence ID" value="KAK8074483.1"/>
    <property type="molecule type" value="Genomic_DNA"/>
</dbReference>
<dbReference type="PANTHER" id="PTHR37315">
    <property type="entry name" value="UPF0311 PROTEIN BLR7842"/>
    <property type="match status" value="1"/>
</dbReference>
<name>A0ABR1VTC7_9PEZI</name>
<feature type="compositionally biased region" description="Acidic residues" evidence="1">
    <location>
        <begin position="678"/>
        <end position="687"/>
    </location>
</feature>
<feature type="region of interest" description="Disordered" evidence="1">
    <location>
        <begin position="69"/>
        <end position="105"/>
    </location>
</feature>
<dbReference type="GeneID" id="92046521"/>
<accession>A0ABR1VTC7</accession>
<dbReference type="Proteomes" id="UP001433268">
    <property type="component" value="Unassembled WGS sequence"/>
</dbReference>
<dbReference type="InterPro" id="IPR020915">
    <property type="entry name" value="UPF0311"/>
</dbReference>
<dbReference type="SUPFAM" id="SSF48208">
    <property type="entry name" value="Six-hairpin glycosidases"/>
    <property type="match status" value="1"/>
</dbReference>
<proteinExistence type="predicted"/>
<evidence type="ECO:0000313" key="2">
    <source>
        <dbReference type="EMBL" id="KAK8074483.1"/>
    </source>
</evidence>
<dbReference type="RefSeq" id="XP_066665423.1">
    <property type="nucleotide sequence ID" value="XM_066813461.1"/>
</dbReference>
<comment type="caution">
    <text evidence="2">The sequence shown here is derived from an EMBL/GenBank/DDBJ whole genome shotgun (WGS) entry which is preliminary data.</text>
</comment>
<organism evidence="2 3">
    <name type="scientific">Apiospora hydei</name>
    <dbReference type="NCBI Taxonomy" id="1337664"/>
    <lineage>
        <taxon>Eukaryota</taxon>
        <taxon>Fungi</taxon>
        <taxon>Dikarya</taxon>
        <taxon>Ascomycota</taxon>
        <taxon>Pezizomycotina</taxon>
        <taxon>Sordariomycetes</taxon>
        <taxon>Xylariomycetidae</taxon>
        <taxon>Amphisphaeriales</taxon>
        <taxon>Apiosporaceae</taxon>
        <taxon>Apiospora</taxon>
    </lineage>
</organism>
<keyword evidence="3" id="KW-1185">Reference proteome</keyword>
<dbReference type="Pfam" id="PF11578">
    <property type="entry name" value="DUF3237"/>
    <property type="match status" value="1"/>
</dbReference>
<gene>
    <name evidence="2" type="ORF">PG997_009146</name>
</gene>